<dbReference type="OrthoDB" id="195735at2"/>
<keyword evidence="3" id="KW-1185">Reference proteome</keyword>
<organism evidence="2 3">
    <name type="scientific">Sphingobacterium lactis</name>
    <dbReference type="NCBI Taxonomy" id="797291"/>
    <lineage>
        <taxon>Bacteria</taxon>
        <taxon>Pseudomonadati</taxon>
        <taxon>Bacteroidota</taxon>
        <taxon>Sphingobacteriia</taxon>
        <taxon>Sphingobacteriales</taxon>
        <taxon>Sphingobacteriaceae</taxon>
        <taxon>Sphingobacterium</taxon>
    </lineage>
</organism>
<sequence length="177" mass="19889">MKNGIKNWVVSGLLLGGLLCFGVGASAQTKPVNPELASLEKPYHPEADAQKDIDSLVVLAGKEKKHIILQAGGNWCIWCLRFNKFIQENKTVNAYIKDNFLYYHVNWSPENKNEAVFDRYAKDKGKEYGYPFFIVLDSEGKVLSTRESGNLEDGKSYDETKVMTFLKESSAKAVNSK</sequence>
<dbReference type="Pfam" id="PF13899">
    <property type="entry name" value="Thioredoxin_7"/>
    <property type="match status" value="1"/>
</dbReference>
<accession>A0A1H5UHI0</accession>
<feature type="chain" id="PRO_5009286226" evidence="1">
    <location>
        <begin position="28"/>
        <end position="177"/>
    </location>
</feature>
<proteinExistence type="predicted"/>
<feature type="signal peptide" evidence="1">
    <location>
        <begin position="1"/>
        <end position="27"/>
    </location>
</feature>
<protein>
    <submittedName>
        <fullName evidence="2">Thioredoxin-like</fullName>
    </submittedName>
</protein>
<evidence type="ECO:0000313" key="2">
    <source>
        <dbReference type="EMBL" id="SEF73938.1"/>
    </source>
</evidence>
<dbReference type="EMBL" id="FNUT01000002">
    <property type="protein sequence ID" value="SEF73938.1"/>
    <property type="molecule type" value="Genomic_DNA"/>
</dbReference>
<evidence type="ECO:0000313" key="3">
    <source>
        <dbReference type="Proteomes" id="UP000236731"/>
    </source>
</evidence>
<dbReference type="InterPro" id="IPR036249">
    <property type="entry name" value="Thioredoxin-like_sf"/>
</dbReference>
<dbReference type="Proteomes" id="UP000236731">
    <property type="component" value="Unassembled WGS sequence"/>
</dbReference>
<dbReference type="Gene3D" id="3.40.30.10">
    <property type="entry name" value="Glutaredoxin"/>
    <property type="match status" value="1"/>
</dbReference>
<dbReference type="RefSeq" id="WP_103905295.1">
    <property type="nucleotide sequence ID" value="NZ_CP049246.1"/>
</dbReference>
<gene>
    <name evidence="2" type="ORF">SAMN05421877_102283</name>
</gene>
<name>A0A1H5UHI0_9SPHI</name>
<dbReference type="SUPFAM" id="SSF52833">
    <property type="entry name" value="Thioredoxin-like"/>
    <property type="match status" value="1"/>
</dbReference>
<evidence type="ECO:0000256" key="1">
    <source>
        <dbReference type="SAM" id="SignalP"/>
    </source>
</evidence>
<reference evidence="3" key="1">
    <citation type="submission" date="2016-10" db="EMBL/GenBank/DDBJ databases">
        <authorList>
            <person name="Varghese N."/>
            <person name="Submissions S."/>
        </authorList>
    </citation>
    <scope>NUCLEOTIDE SEQUENCE [LARGE SCALE GENOMIC DNA]</scope>
    <source>
        <strain evidence="3">DSM 22361</strain>
    </source>
</reference>
<keyword evidence="1" id="KW-0732">Signal</keyword>
<dbReference type="AlphaFoldDB" id="A0A1H5UHI0"/>